<protein>
    <recommendedName>
        <fullName evidence="3">N-acetyltransferase domain-containing protein</fullName>
    </recommendedName>
</protein>
<reference evidence="6 7" key="1">
    <citation type="submission" date="2016-05" db="EMBL/GenBank/DDBJ databases">
        <title>Complete genome sequence of two 2,5-diketo-D-glunonic acid producing strain Tatumella citrea.</title>
        <authorList>
            <person name="Duan C."/>
            <person name="Yang J."/>
            <person name="Yang S."/>
        </authorList>
    </citation>
    <scope>NUCLEOTIDE SEQUENCE [LARGE SCALE GENOMIC DNA]</scope>
    <source>
        <strain evidence="5 6">ATCC 39140</strain>
        <strain evidence="4 7">DSM 13699</strain>
    </source>
</reference>
<sequence length="144" mass="15861">MITIRTANPNDDKCLCALFSQLGYALTREEVGEKLNGVGSYGHLLVAESAGTLHGAIAFHFITPFHDAGQWCVISALVIDEATRGAGIGRQLLLETERYALEAGCSRIELACNEKRINAHYFYEKNGFREVRKRFIKRLSGAAG</sequence>
<evidence type="ECO:0000313" key="7">
    <source>
        <dbReference type="Proteomes" id="UP000195814"/>
    </source>
</evidence>
<dbReference type="Gene3D" id="3.40.630.30">
    <property type="match status" value="1"/>
</dbReference>
<keyword evidence="1" id="KW-0808">Transferase</keyword>
<dbReference type="InterPro" id="IPR016181">
    <property type="entry name" value="Acyl_CoA_acyltransferase"/>
</dbReference>
<dbReference type="Proteomes" id="UP000195729">
    <property type="component" value="Chromosome"/>
</dbReference>
<dbReference type="GO" id="GO:0016747">
    <property type="term" value="F:acyltransferase activity, transferring groups other than amino-acyl groups"/>
    <property type="evidence" value="ECO:0007669"/>
    <property type="project" value="InterPro"/>
</dbReference>
<dbReference type="CDD" id="cd04301">
    <property type="entry name" value="NAT_SF"/>
    <property type="match status" value="1"/>
</dbReference>
<dbReference type="EMBL" id="CP015579">
    <property type="protein sequence ID" value="ARU94889.1"/>
    <property type="molecule type" value="Genomic_DNA"/>
</dbReference>
<evidence type="ECO:0000313" key="5">
    <source>
        <dbReference type="EMBL" id="ARU98927.1"/>
    </source>
</evidence>
<keyword evidence="6" id="KW-1185">Reference proteome</keyword>
<dbReference type="EMBL" id="CP015581">
    <property type="protein sequence ID" value="ARU98927.1"/>
    <property type="molecule type" value="Genomic_DNA"/>
</dbReference>
<accession>A0A1Y0LLW4</accession>
<evidence type="ECO:0000256" key="1">
    <source>
        <dbReference type="ARBA" id="ARBA00022679"/>
    </source>
</evidence>
<dbReference type="RefSeq" id="WP_087489260.1">
    <property type="nucleotide sequence ID" value="NZ_CP015579.1"/>
</dbReference>
<dbReference type="KEGG" id="tci:A7K98_14685"/>
<dbReference type="PANTHER" id="PTHR43877">
    <property type="entry name" value="AMINOALKYLPHOSPHONATE N-ACETYLTRANSFERASE-RELATED-RELATED"/>
    <property type="match status" value="1"/>
</dbReference>
<dbReference type="OrthoDB" id="9797826at2"/>
<evidence type="ECO:0000256" key="2">
    <source>
        <dbReference type="ARBA" id="ARBA00023315"/>
    </source>
</evidence>
<dbReference type="Pfam" id="PF00583">
    <property type="entry name" value="Acetyltransf_1"/>
    <property type="match status" value="1"/>
</dbReference>
<dbReference type="PANTHER" id="PTHR43877:SF1">
    <property type="entry name" value="ACETYLTRANSFERASE"/>
    <property type="match status" value="1"/>
</dbReference>
<dbReference type="Proteomes" id="UP000195814">
    <property type="component" value="Chromosome"/>
</dbReference>
<keyword evidence="2" id="KW-0012">Acyltransferase</keyword>
<dbReference type="AlphaFoldDB" id="A0A1Y0LLW4"/>
<organism evidence="4 7">
    <name type="scientific">Tatumella citrea</name>
    <name type="common">Pantoea citrea</name>
    <dbReference type="NCBI Taxonomy" id="53336"/>
    <lineage>
        <taxon>Bacteria</taxon>
        <taxon>Pseudomonadati</taxon>
        <taxon>Pseudomonadota</taxon>
        <taxon>Gammaproteobacteria</taxon>
        <taxon>Enterobacterales</taxon>
        <taxon>Erwiniaceae</taxon>
        <taxon>Tatumella</taxon>
    </lineage>
</organism>
<dbReference type="SUPFAM" id="SSF55729">
    <property type="entry name" value="Acyl-CoA N-acyltransferases (Nat)"/>
    <property type="match status" value="1"/>
</dbReference>
<proteinExistence type="predicted"/>
<feature type="domain" description="N-acetyltransferase" evidence="3">
    <location>
        <begin position="2"/>
        <end position="144"/>
    </location>
</feature>
<dbReference type="InterPro" id="IPR000182">
    <property type="entry name" value="GNAT_dom"/>
</dbReference>
<evidence type="ECO:0000259" key="3">
    <source>
        <dbReference type="PROSITE" id="PS51186"/>
    </source>
</evidence>
<name>A0A1Y0LLW4_TATCI</name>
<dbReference type="PROSITE" id="PS51186">
    <property type="entry name" value="GNAT"/>
    <property type="match status" value="1"/>
</dbReference>
<evidence type="ECO:0000313" key="4">
    <source>
        <dbReference type="EMBL" id="ARU94889.1"/>
    </source>
</evidence>
<dbReference type="InterPro" id="IPR050832">
    <property type="entry name" value="Bact_Acetyltransf"/>
</dbReference>
<evidence type="ECO:0000313" key="6">
    <source>
        <dbReference type="Proteomes" id="UP000195729"/>
    </source>
</evidence>
<gene>
    <name evidence="4" type="ORF">A7K98_14685</name>
    <name evidence="5" type="ORF">A7K99_14670</name>
</gene>